<name>A0A1F7IFI6_9BACT</name>
<keyword evidence="7 8" id="KW-0472">Membrane</keyword>
<keyword evidence="3" id="KW-0328">Glycosyltransferase</keyword>
<dbReference type="InterPro" id="IPR038731">
    <property type="entry name" value="RgtA/B/C-like"/>
</dbReference>
<evidence type="ECO:0000256" key="8">
    <source>
        <dbReference type="SAM" id="Phobius"/>
    </source>
</evidence>
<proteinExistence type="predicted"/>
<feature type="transmembrane region" description="Helical" evidence="8">
    <location>
        <begin position="346"/>
        <end position="363"/>
    </location>
</feature>
<dbReference type="Pfam" id="PF13231">
    <property type="entry name" value="PMT_2"/>
    <property type="match status" value="1"/>
</dbReference>
<evidence type="ECO:0000259" key="9">
    <source>
        <dbReference type="Pfam" id="PF13231"/>
    </source>
</evidence>
<dbReference type="GO" id="GO:0005886">
    <property type="term" value="C:plasma membrane"/>
    <property type="evidence" value="ECO:0007669"/>
    <property type="project" value="UniProtKB-SubCell"/>
</dbReference>
<feature type="transmembrane region" description="Helical" evidence="8">
    <location>
        <begin position="280"/>
        <end position="298"/>
    </location>
</feature>
<evidence type="ECO:0000256" key="5">
    <source>
        <dbReference type="ARBA" id="ARBA00022692"/>
    </source>
</evidence>
<dbReference type="AlphaFoldDB" id="A0A1F7IFI6"/>
<feature type="domain" description="Glycosyltransferase RgtA/B/C/D-like" evidence="9">
    <location>
        <begin position="81"/>
        <end position="226"/>
    </location>
</feature>
<comment type="caution">
    <text evidence="10">The sequence shown here is derived from an EMBL/GenBank/DDBJ whole genome shotgun (WGS) entry which is preliminary data.</text>
</comment>
<feature type="transmembrane region" description="Helical" evidence="8">
    <location>
        <begin position="12"/>
        <end position="37"/>
    </location>
</feature>
<feature type="transmembrane region" description="Helical" evidence="8">
    <location>
        <begin position="319"/>
        <end position="340"/>
    </location>
</feature>
<accession>A0A1F7IFI6</accession>
<sequence length="500" mass="58691">MTSFLKDKKVLIFIFAVVYLLALVILLRSAVLSGYFYRLNADEVYHSNLVYLMLKGFRPYADFYSTYSPFLQLYLMPVFIIFGATLKAITASRIMMILLYLLQIFLWFLLVKRVFEKKVALLFVPLFLMDPFVVFVGMQIRPENLMMVFYALFLLIFSYAYQNAKSKKLYFLSGILYALTFLMNLKILPSLTAFGIVFIIYIFRNKLFRQLLTFTNGFCLTFFIFLGYFLFAGYLPEMFQGLFIDPITLNNSIPNATWLGYFYFQNPVIFGIDGKSMNWIYAWLLPVLAFAGGYSTLYPQGVTKSQLAHPEGDQSLMKIILFTSLFLQWFSMLFINSVFIQYYIPLNWLYSLFTAYFAVHLISQFNESKLLQKAVTAVLLIFFVLIYRASIQGNIARSKMTDDPIVKEMNEFWKLVPEDSPAFPNIPFRKPIYPILWGSTFAPYMRERYASVYKVIEKNKLPMLVGLSDEYFSFLDLDSQQYIQNNYQRDDSDKRIWKRK</sequence>
<keyword evidence="6 8" id="KW-1133">Transmembrane helix</keyword>
<keyword evidence="5 8" id="KW-0812">Transmembrane</keyword>
<evidence type="ECO:0000256" key="4">
    <source>
        <dbReference type="ARBA" id="ARBA00022679"/>
    </source>
</evidence>
<evidence type="ECO:0000313" key="10">
    <source>
        <dbReference type="EMBL" id="OGK42124.1"/>
    </source>
</evidence>
<dbReference type="STRING" id="1802055.A3A74_04775"/>
<feature type="transmembrane region" description="Helical" evidence="8">
    <location>
        <begin position="145"/>
        <end position="162"/>
    </location>
</feature>
<dbReference type="InterPro" id="IPR050297">
    <property type="entry name" value="LipidA_mod_glycosyltrf_83"/>
</dbReference>
<feature type="transmembrane region" description="Helical" evidence="8">
    <location>
        <begin position="174"/>
        <end position="202"/>
    </location>
</feature>
<organism evidence="10 11">
    <name type="scientific">Candidatus Roizmanbacteria bacterium RIFCSPLOWO2_01_FULL_35_13</name>
    <dbReference type="NCBI Taxonomy" id="1802055"/>
    <lineage>
        <taxon>Bacteria</taxon>
        <taxon>Candidatus Roizmaniibacteriota</taxon>
    </lineage>
</organism>
<evidence type="ECO:0000256" key="2">
    <source>
        <dbReference type="ARBA" id="ARBA00022475"/>
    </source>
</evidence>
<feature type="transmembrane region" description="Helical" evidence="8">
    <location>
        <begin position="97"/>
        <end position="115"/>
    </location>
</feature>
<comment type="subcellular location">
    <subcellularLocation>
        <location evidence="1">Cell membrane</location>
        <topology evidence="1">Multi-pass membrane protein</topology>
    </subcellularLocation>
</comment>
<gene>
    <name evidence="10" type="ORF">A3A74_04775</name>
</gene>
<feature type="transmembrane region" description="Helical" evidence="8">
    <location>
        <begin position="71"/>
        <end position="90"/>
    </location>
</feature>
<keyword evidence="2" id="KW-1003">Cell membrane</keyword>
<feature type="transmembrane region" description="Helical" evidence="8">
    <location>
        <begin position="121"/>
        <end position="138"/>
    </location>
</feature>
<keyword evidence="4" id="KW-0808">Transferase</keyword>
<evidence type="ECO:0000313" key="11">
    <source>
        <dbReference type="Proteomes" id="UP000179270"/>
    </source>
</evidence>
<dbReference type="GO" id="GO:0016763">
    <property type="term" value="F:pentosyltransferase activity"/>
    <property type="evidence" value="ECO:0007669"/>
    <property type="project" value="TreeGrafter"/>
</dbReference>
<evidence type="ECO:0000256" key="7">
    <source>
        <dbReference type="ARBA" id="ARBA00023136"/>
    </source>
</evidence>
<dbReference type="GO" id="GO:0009103">
    <property type="term" value="P:lipopolysaccharide biosynthetic process"/>
    <property type="evidence" value="ECO:0007669"/>
    <property type="project" value="UniProtKB-ARBA"/>
</dbReference>
<evidence type="ECO:0000256" key="6">
    <source>
        <dbReference type="ARBA" id="ARBA00022989"/>
    </source>
</evidence>
<evidence type="ECO:0000256" key="1">
    <source>
        <dbReference type="ARBA" id="ARBA00004651"/>
    </source>
</evidence>
<dbReference type="PANTHER" id="PTHR33908:SF11">
    <property type="entry name" value="MEMBRANE PROTEIN"/>
    <property type="match status" value="1"/>
</dbReference>
<reference evidence="10 11" key="1">
    <citation type="journal article" date="2016" name="Nat. Commun.">
        <title>Thousands of microbial genomes shed light on interconnected biogeochemical processes in an aquifer system.</title>
        <authorList>
            <person name="Anantharaman K."/>
            <person name="Brown C.T."/>
            <person name="Hug L.A."/>
            <person name="Sharon I."/>
            <person name="Castelle C.J."/>
            <person name="Probst A.J."/>
            <person name="Thomas B.C."/>
            <person name="Singh A."/>
            <person name="Wilkins M.J."/>
            <person name="Karaoz U."/>
            <person name="Brodie E.L."/>
            <person name="Williams K.H."/>
            <person name="Hubbard S.S."/>
            <person name="Banfield J.F."/>
        </authorList>
    </citation>
    <scope>NUCLEOTIDE SEQUENCE [LARGE SCALE GENOMIC DNA]</scope>
</reference>
<protein>
    <recommendedName>
        <fullName evidence="9">Glycosyltransferase RgtA/B/C/D-like domain-containing protein</fullName>
    </recommendedName>
</protein>
<dbReference type="PANTHER" id="PTHR33908">
    <property type="entry name" value="MANNOSYLTRANSFERASE YKCB-RELATED"/>
    <property type="match status" value="1"/>
</dbReference>
<feature type="transmembrane region" description="Helical" evidence="8">
    <location>
        <begin position="214"/>
        <end position="235"/>
    </location>
</feature>
<feature type="transmembrane region" description="Helical" evidence="8">
    <location>
        <begin position="370"/>
        <end position="389"/>
    </location>
</feature>
<dbReference type="Proteomes" id="UP000179270">
    <property type="component" value="Unassembled WGS sequence"/>
</dbReference>
<dbReference type="EMBL" id="MGAF01000010">
    <property type="protein sequence ID" value="OGK42124.1"/>
    <property type="molecule type" value="Genomic_DNA"/>
</dbReference>
<evidence type="ECO:0000256" key="3">
    <source>
        <dbReference type="ARBA" id="ARBA00022676"/>
    </source>
</evidence>